<feature type="binding site" evidence="9">
    <location>
        <position position="57"/>
    </location>
    <ligand>
        <name>[4Fe-4S] cluster</name>
        <dbReference type="ChEBI" id="CHEBI:49883"/>
        <label>1</label>
    </ligand>
</feature>
<keyword evidence="5 9" id="KW-0479">Metal-binding</keyword>
<feature type="binding site" evidence="9">
    <location>
        <position position="72"/>
    </location>
    <ligand>
        <name>[4Fe-4S] cluster</name>
        <dbReference type="ChEBI" id="CHEBI:49883"/>
        <label>2</label>
        <note>4Fe-4S-S-AdoMet</note>
    </ligand>
</feature>
<organism evidence="11 12">
    <name type="scientific">Handelsmanbacteria sp. (strain RIFCSPLOWO2_12_FULL_64_10)</name>
    <dbReference type="NCBI Taxonomy" id="1817868"/>
    <lineage>
        <taxon>Bacteria</taxon>
        <taxon>Candidatus Handelsmaniibacteriota</taxon>
    </lineage>
</organism>
<keyword evidence="1 9" id="KW-0004">4Fe-4S</keyword>
<dbReference type="InterPro" id="IPR013785">
    <property type="entry name" value="Aldolase_TIM"/>
</dbReference>
<comment type="subcellular location">
    <subcellularLocation>
        <location evidence="9">Cytoplasm</location>
    </subcellularLocation>
</comment>
<dbReference type="SUPFAM" id="SSF102114">
    <property type="entry name" value="Radical SAM enzymes"/>
    <property type="match status" value="1"/>
</dbReference>
<comment type="caution">
    <text evidence="11">The sequence shown here is derived from an EMBL/GenBank/DDBJ whole genome shotgun (WGS) entry which is preliminary data.</text>
</comment>
<keyword evidence="7 9" id="KW-0411">Iron-sulfur</keyword>
<evidence type="ECO:0000256" key="2">
    <source>
        <dbReference type="ARBA" id="ARBA00022490"/>
    </source>
</evidence>
<comment type="pathway">
    <text evidence="9">Protein modification; protein lipoylation via endogenous pathway; protein N(6)-(lipoyl)lysine from octanoyl-[acyl-carrier-protein]: step 2/2.</text>
</comment>
<dbReference type="Pfam" id="PF16881">
    <property type="entry name" value="LIAS_N"/>
    <property type="match status" value="1"/>
</dbReference>
<evidence type="ECO:0000313" key="11">
    <source>
        <dbReference type="EMBL" id="OGG46335.1"/>
    </source>
</evidence>
<feature type="binding site" evidence="9">
    <location>
        <position position="46"/>
    </location>
    <ligand>
        <name>[4Fe-4S] cluster</name>
        <dbReference type="ChEBI" id="CHEBI:49883"/>
        <label>1</label>
    </ligand>
</feature>
<gene>
    <name evidence="9" type="primary">lipA</name>
    <name evidence="11" type="ORF">A3F84_27140</name>
</gene>
<evidence type="ECO:0000256" key="6">
    <source>
        <dbReference type="ARBA" id="ARBA00023004"/>
    </source>
</evidence>
<sequence>MDGLLTIESPVGKPRKPMWLKAKAPGSPGYMELKRLVQELGLHTVCESAVCPNIGECWGHRTATFMILGDVCTRSCGFCAIATGRPQGLDLEEPERVARAIRRLGLRHAVVTSVNRDELKDGGAFIFAETIRKVRAHCPGTSIEVLIPDFQGDWEALRAVMDAGPDILNHNVETVPRLYRLMRPQAKYERSLELLRRAKGMRPDAPTKSGIMVGAGETWDEALRTMADIAGTGCDILTVGQYLQPSPAHAPVLRYYPPEEFVRLKAHGLEMGFRHVESGPLVRSSYHAAEQVDRTSDGGAE</sequence>
<comment type="similarity">
    <text evidence="9">Belongs to the radical SAM superfamily. Lipoyl synthase family.</text>
</comment>
<dbReference type="InterPro" id="IPR006638">
    <property type="entry name" value="Elp3/MiaA/NifB-like_rSAM"/>
</dbReference>
<evidence type="ECO:0000259" key="10">
    <source>
        <dbReference type="PROSITE" id="PS51918"/>
    </source>
</evidence>
<dbReference type="Pfam" id="PF04055">
    <property type="entry name" value="Radical_SAM"/>
    <property type="match status" value="1"/>
</dbReference>
<keyword evidence="2 9" id="KW-0963">Cytoplasm</keyword>
<dbReference type="SMART" id="SM00729">
    <property type="entry name" value="Elp3"/>
    <property type="match status" value="1"/>
</dbReference>
<dbReference type="GO" id="GO:0009249">
    <property type="term" value="P:protein lipoylation"/>
    <property type="evidence" value="ECO:0007669"/>
    <property type="project" value="UniProtKB-UniRule"/>
</dbReference>
<dbReference type="PANTHER" id="PTHR10949:SF0">
    <property type="entry name" value="LIPOYL SYNTHASE, MITOCHONDRIAL"/>
    <property type="match status" value="1"/>
</dbReference>
<feature type="binding site" evidence="9">
    <location>
        <position position="285"/>
    </location>
    <ligand>
        <name>[4Fe-4S] cluster</name>
        <dbReference type="ChEBI" id="CHEBI:49883"/>
        <label>1</label>
    </ligand>
</feature>
<dbReference type="EMBL" id="MFKF01000324">
    <property type="protein sequence ID" value="OGG46335.1"/>
    <property type="molecule type" value="Genomic_DNA"/>
</dbReference>
<comment type="catalytic activity">
    <reaction evidence="8 9">
        <text>[[Fe-S] cluster scaffold protein carrying a second [4Fe-4S](2+) cluster] + N(6)-octanoyl-L-lysyl-[protein] + 2 oxidized [2Fe-2S]-[ferredoxin] + 2 S-adenosyl-L-methionine + 4 H(+) = [[Fe-S] cluster scaffold protein] + N(6)-[(R)-dihydrolipoyl]-L-lysyl-[protein] + 4 Fe(3+) + 2 hydrogen sulfide + 2 5'-deoxyadenosine + 2 L-methionine + 2 reduced [2Fe-2S]-[ferredoxin]</text>
        <dbReference type="Rhea" id="RHEA:16585"/>
        <dbReference type="Rhea" id="RHEA-COMP:9928"/>
        <dbReference type="Rhea" id="RHEA-COMP:10000"/>
        <dbReference type="Rhea" id="RHEA-COMP:10001"/>
        <dbReference type="Rhea" id="RHEA-COMP:10475"/>
        <dbReference type="Rhea" id="RHEA-COMP:14568"/>
        <dbReference type="Rhea" id="RHEA-COMP:14569"/>
        <dbReference type="ChEBI" id="CHEBI:15378"/>
        <dbReference type="ChEBI" id="CHEBI:17319"/>
        <dbReference type="ChEBI" id="CHEBI:29034"/>
        <dbReference type="ChEBI" id="CHEBI:29919"/>
        <dbReference type="ChEBI" id="CHEBI:33722"/>
        <dbReference type="ChEBI" id="CHEBI:33737"/>
        <dbReference type="ChEBI" id="CHEBI:33738"/>
        <dbReference type="ChEBI" id="CHEBI:57844"/>
        <dbReference type="ChEBI" id="CHEBI:59789"/>
        <dbReference type="ChEBI" id="CHEBI:78809"/>
        <dbReference type="ChEBI" id="CHEBI:83100"/>
        <dbReference type="EC" id="2.8.1.8"/>
    </reaction>
</comment>
<dbReference type="AlphaFoldDB" id="A0A1F6CAV9"/>
<dbReference type="UniPathway" id="UPA00538">
    <property type="reaction ID" value="UER00593"/>
</dbReference>
<evidence type="ECO:0000256" key="1">
    <source>
        <dbReference type="ARBA" id="ARBA00022485"/>
    </source>
</evidence>
<evidence type="ECO:0000256" key="9">
    <source>
        <dbReference type="HAMAP-Rule" id="MF_00206"/>
    </source>
</evidence>
<dbReference type="InterPro" id="IPR003698">
    <property type="entry name" value="Lipoyl_synth"/>
</dbReference>
<dbReference type="GO" id="GO:0016992">
    <property type="term" value="F:lipoate synthase activity"/>
    <property type="evidence" value="ECO:0007669"/>
    <property type="project" value="UniProtKB-UniRule"/>
</dbReference>
<dbReference type="CDD" id="cd01335">
    <property type="entry name" value="Radical_SAM"/>
    <property type="match status" value="1"/>
</dbReference>
<keyword evidence="4 9" id="KW-0949">S-adenosyl-L-methionine</keyword>
<protein>
    <recommendedName>
        <fullName evidence="9">Lipoyl synthase</fullName>
        <ecNumber evidence="9">2.8.1.8</ecNumber>
    </recommendedName>
    <alternativeName>
        <fullName evidence="9">Lip-syn</fullName>
        <shortName evidence="9">LS</shortName>
    </alternativeName>
    <alternativeName>
        <fullName evidence="9">Lipoate synthase</fullName>
    </alternativeName>
    <alternativeName>
        <fullName evidence="9">Lipoic acid synthase</fullName>
    </alternativeName>
    <alternativeName>
        <fullName evidence="9">Sulfur insertion protein LipA</fullName>
    </alternativeName>
</protein>
<dbReference type="HAMAP" id="MF_00206">
    <property type="entry name" value="Lipoyl_synth"/>
    <property type="match status" value="1"/>
</dbReference>
<evidence type="ECO:0000256" key="7">
    <source>
        <dbReference type="ARBA" id="ARBA00023014"/>
    </source>
</evidence>
<name>A0A1F6CAV9_HANXR</name>
<dbReference type="PROSITE" id="PS51918">
    <property type="entry name" value="RADICAL_SAM"/>
    <property type="match status" value="1"/>
</dbReference>
<feature type="binding site" evidence="9">
    <location>
        <position position="51"/>
    </location>
    <ligand>
        <name>[4Fe-4S] cluster</name>
        <dbReference type="ChEBI" id="CHEBI:49883"/>
        <label>1</label>
    </ligand>
</feature>
<dbReference type="NCBIfam" id="NF009544">
    <property type="entry name" value="PRK12928.1"/>
    <property type="match status" value="1"/>
</dbReference>
<dbReference type="InterPro" id="IPR031691">
    <property type="entry name" value="LIAS_N"/>
</dbReference>
<dbReference type="SFLD" id="SFLDG01058">
    <property type="entry name" value="lipoyl_synthase_like"/>
    <property type="match status" value="1"/>
</dbReference>
<dbReference type="NCBIfam" id="NF004019">
    <property type="entry name" value="PRK05481.1"/>
    <property type="match status" value="1"/>
</dbReference>
<keyword evidence="6 9" id="KW-0408">Iron</keyword>
<dbReference type="Proteomes" id="UP000178606">
    <property type="component" value="Unassembled WGS sequence"/>
</dbReference>
<dbReference type="InterPro" id="IPR058240">
    <property type="entry name" value="rSAM_sf"/>
</dbReference>
<dbReference type="GO" id="GO:0051539">
    <property type="term" value="F:4 iron, 4 sulfur cluster binding"/>
    <property type="evidence" value="ECO:0007669"/>
    <property type="project" value="UniProtKB-UniRule"/>
</dbReference>
<evidence type="ECO:0000256" key="8">
    <source>
        <dbReference type="ARBA" id="ARBA00047326"/>
    </source>
</evidence>
<dbReference type="InterPro" id="IPR007197">
    <property type="entry name" value="rSAM"/>
</dbReference>
<dbReference type="SFLD" id="SFLDF00271">
    <property type="entry name" value="lipoyl_synthase"/>
    <property type="match status" value="1"/>
</dbReference>
<comment type="function">
    <text evidence="9">Catalyzes the radical-mediated insertion of two sulfur atoms into the C-6 and C-8 positions of the octanoyl moiety bound to the lipoyl domains of lipoate-dependent enzymes, thereby converting the octanoylated domains into lipoylated derivatives.</text>
</comment>
<feature type="binding site" evidence="9">
    <location>
        <position position="76"/>
    </location>
    <ligand>
        <name>[4Fe-4S] cluster</name>
        <dbReference type="ChEBI" id="CHEBI:49883"/>
        <label>2</label>
        <note>4Fe-4S-S-AdoMet</note>
    </ligand>
</feature>
<dbReference type="PANTHER" id="PTHR10949">
    <property type="entry name" value="LIPOYL SYNTHASE"/>
    <property type="match status" value="1"/>
</dbReference>
<evidence type="ECO:0000313" key="12">
    <source>
        <dbReference type="Proteomes" id="UP000178606"/>
    </source>
</evidence>
<reference evidence="11 12" key="1">
    <citation type="journal article" date="2016" name="Nat. Commun.">
        <title>Thousands of microbial genomes shed light on interconnected biogeochemical processes in an aquifer system.</title>
        <authorList>
            <person name="Anantharaman K."/>
            <person name="Brown C.T."/>
            <person name="Hug L.A."/>
            <person name="Sharon I."/>
            <person name="Castelle C.J."/>
            <person name="Probst A.J."/>
            <person name="Thomas B.C."/>
            <person name="Singh A."/>
            <person name="Wilkins M.J."/>
            <person name="Karaoz U."/>
            <person name="Brodie E.L."/>
            <person name="Williams K.H."/>
            <person name="Hubbard S.S."/>
            <person name="Banfield J.F."/>
        </authorList>
    </citation>
    <scope>NUCLEOTIDE SEQUENCE [LARGE SCALE GENOMIC DNA]</scope>
    <source>
        <strain evidence="12">RIFCSPLOWO2_12_FULL_64_10</strain>
    </source>
</reference>
<dbReference type="EC" id="2.8.1.8" evidence="9"/>
<proteinExistence type="inferred from homology"/>
<evidence type="ECO:0000256" key="4">
    <source>
        <dbReference type="ARBA" id="ARBA00022691"/>
    </source>
</evidence>
<dbReference type="FunFam" id="3.20.20.70:FF:000040">
    <property type="entry name" value="Lipoyl synthase"/>
    <property type="match status" value="1"/>
</dbReference>
<feature type="binding site" evidence="9">
    <location>
        <position position="79"/>
    </location>
    <ligand>
        <name>[4Fe-4S] cluster</name>
        <dbReference type="ChEBI" id="CHEBI:49883"/>
        <label>2</label>
        <note>4Fe-4S-S-AdoMet</note>
    </ligand>
</feature>
<dbReference type="GO" id="GO:0005737">
    <property type="term" value="C:cytoplasm"/>
    <property type="evidence" value="ECO:0007669"/>
    <property type="project" value="UniProtKB-SubCell"/>
</dbReference>
<dbReference type="Gene3D" id="3.20.20.70">
    <property type="entry name" value="Aldolase class I"/>
    <property type="match status" value="1"/>
</dbReference>
<dbReference type="NCBIfam" id="TIGR00510">
    <property type="entry name" value="lipA"/>
    <property type="match status" value="1"/>
</dbReference>
<dbReference type="GO" id="GO:0046872">
    <property type="term" value="F:metal ion binding"/>
    <property type="evidence" value="ECO:0007669"/>
    <property type="project" value="UniProtKB-KW"/>
</dbReference>
<dbReference type="PIRSF" id="PIRSF005963">
    <property type="entry name" value="Lipoyl_synth"/>
    <property type="match status" value="1"/>
</dbReference>
<dbReference type="SFLD" id="SFLDS00029">
    <property type="entry name" value="Radical_SAM"/>
    <property type="match status" value="1"/>
</dbReference>
<evidence type="ECO:0000256" key="5">
    <source>
        <dbReference type="ARBA" id="ARBA00022723"/>
    </source>
</evidence>
<keyword evidence="3 9" id="KW-0808">Transferase</keyword>
<accession>A0A1F6CAV9</accession>
<comment type="cofactor">
    <cofactor evidence="9">
        <name>[4Fe-4S] cluster</name>
        <dbReference type="ChEBI" id="CHEBI:49883"/>
    </cofactor>
    <text evidence="9">Binds 2 [4Fe-4S] clusters per subunit. One cluster is coordinated with 3 cysteines and an exchangeable S-adenosyl-L-methionine.</text>
</comment>
<feature type="domain" description="Radical SAM core" evidence="10">
    <location>
        <begin position="58"/>
        <end position="274"/>
    </location>
</feature>
<evidence type="ECO:0000256" key="3">
    <source>
        <dbReference type="ARBA" id="ARBA00022679"/>
    </source>
</evidence>